<organism evidence="1">
    <name type="scientific">Alkalihalophilus sp. As8PL</name>
    <dbReference type="NCBI Taxonomy" id="3237103"/>
    <lineage>
        <taxon>Bacteria</taxon>
        <taxon>Bacillati</taxon>
        <taxon>Bacillota</taxon>
        <taxon>Bacilli</taxon>
        <taxon>Bacillales</taxon>
        <taxon>Bacillaceae</taxon>
        <taxon>Alkalihalophilus</taxon>
    </lineage>
</organism>
<sequence>MNNNARGRIVDTETNEELLLDVVTTSQLVKVERDELGNEYKEYIVDSFMVSEETSQENEPMVGILNSYVDGKNEWDNSYSVYGRSSFTIRERLVNTKPHYYLTRVEGSWSIQDSQIRISNQRIRYGQEGFVSGGYRDRLVGSSNIIGTTFGFNLTASSWSTKAVQIDNLYTIGMYMYCRVTNSSTGRSWDFHLDNWRGDSRL</sequence>
<dbReference type="EMBL" id="CP162550">
    <property type="protein sequence ID" value="XDI35195.1"/>
    <property type="molecule type" value="Genomic_DNA"/>
</dbReference>
<dbReference type="AlphaFoldDB" id="A0AB39BP36"/>
<reference evidence="1" key="1">
    <citation type="submission" date="2024-07" db="EMBL/GenBank/DDBJ databases">
        <title>Identification and characteristics of an arsenic-resistant bacterial isolate, which belongs to a novel species.</title>
        <authorList>
            <person name="Juszczyk A."/>
            <person name="Kowalczyk A."/>
            <person name="Was K."/>
            <person name="Kosowicz W."/>
            <person name="Budzyn A."/>
            <person name="Latowski D."/>
        </authorList>
    </citation>
    <scope>NUCLEOTIDE SEQUENCE</scope>
    <source>
        <strain evidence="1">As8PL</strain>
        <plasmid evidence="1">unnamed</plasmid>
    </source>
</reference>
<keyword evidence="1" id="KW-0614">Plasmid</keyword>
<accession>A0AB39BP36</accession>
<proteinExistence type="predicted"/>
<dbReference type="RefSeq" id="WP_368502809.1">
    <property type="nucleotide sequence ID" value="NZ_CP162550.1"/>
</dbReference>
<name>A0AB39BP36_9BACI</name>
<geneLocation type="plasmid" evidence="1">
    <name>unnamed</name>
</geneLocation>
<protein>
    <submittedName>
        <fullName evidence="1">Uncharacterized protein</fullName>
    </submittedName>
</protein>
<gene>
    <name evidence="1" type="ORF">AB3N04_00295</name>
</gene>
<evidence type="ECO:0000313" key="1">
    <source>
        <dbReference type="EMBL" id="XDI35195.1"/>
    </source>
</evidence>